<accession>G2R4N6</accession>
<dbReference type="EMBL" id="CP003010">
    <property type="protein sequence ID" value="AEO66076.1"/>
    <property type="molecule type" value="Genomic_DNA"/>
</dbReference>
<protein>
    <submittedName>
        <fullName evidence="2">Uncharacterized protein</fullName>
    </submittedName>
</protein>
<evidence type="ECO:0000313" key="2">
    <source>
        <dbReference type="EMBL" id="AEO66076.1"/>
    </source>
</evidence>
<evidence type="ECO:0000256" key="1">
    <source>
        <dbReference type="SAM" id="MobiDB-lite"/>
    </source>
</evidence>
<dbReference type="RefSeq" id="XP_003652412.1">
    <property type="nucleotide sequence ID" value="XM_003652364.1"/>
</dbReference>
<feature type="region of interest" description="Disordered" evidence="1">
    <location>
        <begin position="30"/>
        <end position="83"/>
    </location>
</feature>
<organism evidence="2 3">
    <name type="scientific">Thermothielavioides terrestris (strain ATCC 38088 / NRRL 8126)</name>
    <name type="common">Thielavia terrestris</name>
    <dbReference type="NCBI Taxonomy" id="578455"/>
    <lineage>
        <taxon>Eukaryota</taxon>
        <taxon>Fungi</taxon>
        <taxon>Dikarya</taxon>
        <taxon>Ascomycota</taxon>
        <taxon>Pezizomycotina</taxon>
        <taxon>Sordariomycetes</taxon>
        <taxon>Sordariomycetidae</taxon>
        <taxon>Sordariales</taxon>
        <taxon>Chaetomiaceae</taxon>
        <taxon>Thermothielavioides</taxon>
        <taxon>Thermothielavioides terrestris</taxon>
    </lineage>
</organism>
<dbReference type="HOGENOM" id="CLU_2544196_0_0_1"/>
<gene>
    <name evidence="2" type="ORF">THITE_2113889</name>
</gene>
<dbReference type="AlphaFoldDB" id="G2R4N6"/>
<dbReference type="Proteomes" id="UP000008181">
    <property type="component" value="Chromosome 2"/>
</dbReference>
<dbReference type="KEGG" id="ttt:THITE_2113889"/>
<name>G2R4N6_THETT</name>
<proteinExistence type="predicted"/>
<sequence length="83" mass="9143">MPCCVHHALGSRDEAAHDGLTILFHDREPARITSGMPPPPPNGVEQPDAQRRRTTRNAESLQADAVNQWSRGRSTSMARCNNP</sequence>
<keyword evidence="3" id="KW-1185">Reference proteome</keyword>
<reference evidence="2 3" key="1">
    <citation type="journal article" date="2011" name="Nat. Biotechnol.">
        <title>Comparative genomic analysis of the thermophilic biomass-degrading fungi Myceliophthora thermophila and Thielavia terrestris.</title>
        <authorList>
            <person name="Berka R.M."/>
            <person name="Grigoriev I.V."/>
            <person name="Otillar R."/>
            <person name="Salamov A."/>
            <person name="Grimwood J."/>
            <person name="Reid I."/>
            <person name="Ishmael N."/>
            <person name="John T."/>
            <person name="Darmond C."/>
            <person name="Moisan M.-C."/>
            <person name="Henrissat B."/>
            <person name="Coutinho P.M."/>
            <person name="Lombard V."/>
            <person name="Natvig D.O."/>
            <person name="Lindquist E."/>
            <person name="Schmutz J."/>
            <person name="Lucas S."/>
            <person name="Harris P."/>
            <person name="Powlowski J."/>
            <person name="Bellemare A."/>
            <person name="Taylor D."/>
            <person name="Butler G."/>
            <person name="de Vries R.P."/>
            <person name="Allijn I.E."/>
            <person name="van den Brink J."/>
            <person name="Ushinsky S."/>
            <person name="Storms R."/>
            <person name="Powell A.J."/>
            <person name="Paulsen I.T."/>
            <person name="Elbourne L.D.H."/>
            <person name="Baker S.E."/>
            <person name="Magnuson J."/>
            <person name="LaBoissiere S."/>
            <person name="Clutterbuck A.J."/>
            <person name="Martinez D."/>
            <person name="Wogulis M."/>
            <person name="de Leon A.L."/>
            <person name="Rey M.W."/>
            <person name="Tsang A."/>
        </authorList>
    </citation>
    <scope>NUCLEOTIDE SEQUENCE [LARGE SCALE GENOMIC DNA]</scope>
    <source>
        <strain evidence="3">ATCC 38088 / NRRL 8126</strain>
    </source>
</reference>
<evidence type="ECO:0000313" key="3">
    <source>
        <dbReference type="Proteomes" id="UP000008181"/>
    </source>
</evidence>
<feature type="compositionally biased region" description="Polar residues" evidence="1">
    <location>
        <begin position="57"/>
        <end position="83"/>
    </location>
</feature>
<dbReference type="GeneID" id="11517310"/>